<gene>
    <name evidence="2" type="ORF">DZF91_00970</name>
</gene>
<organism evidence="2 3">
    <name type="scientific">Actinomadura logoneensis</name>
    <dbReference type="NCBI Taxonomy" id="2293572"/>
    <lineage>
        <taxon>Bacteria</taxon>
        <taxon>Bacillati</taxon>
        <taxon>Actinomycetota</taxon>
        <taxon>Actinomycetes</taxon>
        <taxon>Streptosporangiales</taxon>
        <taxon>Thermomonosporaceae</taxon>
        <taxon>Actinomadura</taxon>
    </lineage>
</organism>
<dbReference type="PANTHER" id="PTHR31460">
    <property type="match status" value="1"/>
</dbReference>
<dbReference type="AlphaFoldDB" id="A0A372JTW2"/>
<feature type="signal peptide" evidence="1">
    <location>
        <begin position="1"/>
        <end position="48"/>
    </location>
</feature>
<dbReference type="InterPro" id="IPR053224">
    <property type="entry name" value="Sensory_adhesion_molecule"/>
</dbReference>
<sequence length="373" mass="38202">MSVPRTRAAARRAAFLARTPFRMGVAVLACSAAVATALGAASSSAANADVRISAAPSFGSSAAASFGSSVQGHAASLHPEGVAWDPTRGTFLVGSLRHGTVSVVRRDGTVRTLVDDPALVSTTGIRVDAPRRRLLVANADPGVGVKTSPATAKHLAGVGIYDLRTGRRVRYVDLAKVAGDGGEHFGNDMAVAPDGTFYVTDSFAPIVYRVPVRGRATVLVRDGRLAGGGGFGANGIVWQRNHLIVGNYTTGRLYRVPVGPKPSARSGAAGQGMREVRLAGGPLVGADGIASRPDGSLIVVTNKVASAGADAVFTVRPSRAWGSAAVVRAVSPWADPAPTAVAVTPGGRAYVLSGRLDVLFGGSTTDAFTLRRF</sequence>
<dbReference type="PANTHER" id="PTHR31460:SF3">
    <property type="entry name" value="MESOCENTIN"/>
    <property type="match status" value="1"/>
</dbReference>
<dbReference type="SUPFAM" id="SSF63829">
    <property type="entry name" value="Calcium-dependent phosphotriesterase"/>
    <property type="match status" value="1"/>
</dbReference>
<evidence type="ECO:0000256" key="1">
    <source>
        <dbReference type="SAM" id="SignalP"/>
    </source>
</evidence>
<dbReference type="Proteomes" id="UP000261811">
    <property type="component" value="Unassembled WGS sequence"/>
</dbReference>
<comment type="caution">
    <text evidence="2">The sequence shown here is derived from an EMBL/GenBank/DDBJ whole genome shotgun (WGS) entry which is preliminary data.</text>
</comment>
<name>A0A372JTW2_9ACTN</name>
<reference evidence="2 3" key="1">
    <citation type="submission" date="2018-08" db="EMBL/GenBank/DDBJ databases">
        <title>Actinomadura jelena sp. nov., a novel Actinomycete isolated from soil in Chad.</title>
        <authorList>
            <person name="Shi L."/>
        </authorList>
    </citation>
    <scope>NUCLEOTIDE SEQUENCE [LARGE SCALE GENOMIC DNA]</scope>
    <source>
        <strain evidence="2 3">NEAU-G17</strain>
    </source>
</reference>
<keyword evidence="3" id="KW-1185">Reference proteome</keyword>
<evidence type="ECO:0000313" key="2">
    <source>
        <dbReference type="EMBL" id="RFU43473.1"/>
    </source>
</evidence>
<dbReference type="OrthoDB" id="504981at2"/>
<dbReference type="EMBL" id="QURH01000013">
    <property type="protein sequence ID" value="RFU43473.1"/>
    <property type="molecule type" value="Genomic_DNA"/>
</dbReference>
<proteinExistence type="predicted"/>
<dbReference type="RefSeq" id="WP_117355630.1">
    <property type="nucleotide sequence ID" value="NZ_QURH01000013.1"/>
</dbReference>
<protein>
    <recommendedName>
        <fullName evidence="4">SMP-30/Gluconolactonase/LRE-like region domain-containing protein</fullName>
    </recommendedName>
</protein>
<dbReference type="InterPro" id="IPR011042">
    <property type="entry name" value="6-blade_b-propeller_TolB-like"/>
</dbReference>
<keyword evidence="1" id="KW-0732">Signal</keyword>
<evidence type="ECO:0000313" key="3">
    <source>
        <dbReference type="Proteomes" id="UP000261811"/>
    </source>
</evidence>
<accession>A0A372JTW2</accession>
<feature type="chain" id="PRO_5016960249" description="SMP-30/Gluconolactonase/LRE-like region domain-containing protein" evidence="1">
    <location>
        <begin position="49"/>
        <end position="373"/>
    </location>
</feature>
<dbReference type="Gene3D" id="2.120.10.30">
    <property type="entry name" value="TolB, C-terminal domain"/>
    <property type="match status" value="1"/>
</dbReference>
<evidence type="ECO:0008006" key="4">
    <source>
        <dbReference type="Google" id="ProtNLM"/>
    </source>
</evidence>